<dbReference type="Proteomes" id="UP000829925">
    <property type="component" value="Chromosome"/>
</dbReference>
<dbReference type="PANTHER" id="PTHR39186">
    <property type="entry name" value="DUF2071 FAMILY PROTEIN"/>
    <property type="match status" value="1"/>
</dbReference>
<dbReference type="Gene3D" id="2.40.400.10">
    <property type="entry name" value="Acetoacetate decarboxylase-like"/>
    <property type="match status" value="1"/>
</dbReference>
<dbReference type="AlphaFoldDB" id="A0A8T9SXA7"/>
<dbReference type="Pfam" id="PF09844">
    <property type="entry name" value="DUF2071"/>
    <property type="match status" value="1"/>
</dbReference>
<dbReference type="InterPro" id="IPR023375">
    <property type="entry name" value="ADC_dom_sf"/>
</dbReference>
<evidence type="ECO:0000313" key="1">
    <source>
        <dbReference type="EMBL" id="UOR06011.1"/>
    </source>
</evidence>
<sequence>MPDFPAPFYRWPYLMRQRWSQLLFAHWPVAPALLRPYLPPRLELDVFEGQAWLGVVPFTMSNIRPLGLPAVPGLNHLHELNVRTYATLDGVPGVWFLSLDATQPLGVWAARTLFHLPYLHARMRLTQHGHTLRAEATRTHAGAAPATFAATWEVGAPLPSSQPDSLAHFLTERYYLYTSGPNLLHDIHGPDLWRGQLLHAPWPLRQATVHEWQSTLVESHGRRYTGALRRRPGRRMGANASAGINIHSERGQTRKELRYAFSSSRAPIQHRRINPLLLASALRRARA</sequence>
<accession>A0A8T9SXA7</accession>
<dbReference type="InterPro" id="IPR018644">
    <property type="entry name" value="DUF2071"/>
</dbReference>
<keyword evidence="2" id="KW-1185">Reference proteome</keyword>
<dbReference type="SUPFAM" id="SSF160104">
    <property type="entry name" value="Acetoacetate decarboxylase-like"/>
    <property type="match status" value="1"/>
</dbReference>
<dbReference type="RefSeq" id="WP_245094770.1">
    <property type="nucleotide sequence ID" value="NZ_CP095053.1"/>
</dbReference>
<evidence type="ECO:0000313" key="2">
    <source>
        <dbReference type="Proteomes" id="UP000829925"/>
    </source>
</evidence>
<name>A0A8T9SXA7_9BACT</name>
<dbReference type="KEGG" id="haei:MUN82_02650"/>
<proteinExistence type="predicted"/>
<gene>
    <name evidence="1" type="ORF">MUN82_02650</name>
</gene>
<dbReference type="PANTHER" id="PTHR39186:SF1">
    <property type="entry name" value="DUF2071 DOMAIN-CONTAINING PROTEIN"/>
    <property type="match status" value="1"/>
</dbReference>
<organism evidence="1 2">
    <name type="scientific">Hymenobacter aerilatus</name>
    <dbReference type="NCBI Taxonomy" id="2932251"/>
    <lineage>
        <taxon>Bacteria</taxon>
        <taxon>Pseudomonadati</taxon>
        <taxon>Bacteroidota</taxon>
        <taxon>Cytophagia</taxon>
        <taxon>Cytophagales</taxon>
        <taxon>Hymenobacteraceae</taxon>
        <taxon>Hymenobacter</taxon>
    </lineage>
</organism>
<reference evidence="1 2" key="1">
    <citation type="submission" date="2022-04" db="EMBL/GenBank/DDBJ databases">
        <title>Hymenobacter sp. isolated from the air.</title>
        <authorList>
            <person name="Won M."/>
            <person name="Lee C.-M."/>
            <person name="Woen H.-Y."/>
            <person name="Kwon S.-W."/>
        </authorList>
    </citation>
    <scope>NUCLEOTIDE SEQUENCE [LARGE SCALE GENOMIC DNA]</scope>
    <source>
        <strain evidence="2">5413 J-13</strain>
    </source>
</reference>
<dbReference type="EMBL" id="CP095053">
    <property type="protein sequence ID" value="UOR06011.1"/>
    <property type="molecule type" value="Genomic_DNA"/>
</dbReference>
<protein>
    <submittedName>
        <fullName evidence="1">DUF2071 domain-containing protein</fullName>
    </submittedName>
</protein>